<name>A0ABX7YT62_9GAMM</name>
<dbReference type="RefSeq" id="WP_212594871.1">
    <property type="nucleotide sequence ID" value="NZ_CP073587.1"/>
</dbReference>
<comment type="pathway">
    <text evidence="4">Amino-acid biosynthesis; L-methionine biosynthesis via salvage pathway; L-methionine from S-methyl-5-thio-alpha-D-ribose 1-phosphate: step 4/6.</text>
</comment>
<reference evidence="5 6" key="1">
    <citation type="submission" date="2021-04" db="EMBL/GenBank/DDBJ databases">
        <title>Novel species identification of genus Shewanella.</title>
        <authorList>
            <person name="Liu G."/>
        </authorList>
    </citation>
    <scope>NUCLEOTIDE SEQUENCE [LARGE SCALE GENOMIC DNA]</scope>
    <source>
        <strain evidence="5 6">FJAT-54481</strain>
    </source>
</reference>
<dbReference type="SUPFAM" id="SSF56784">
    <property type="entry name" value="HAD-like"/>
    <property type="match status" value="1"/>
</dbReference>
<evidence type="ECO:0000313" key="6">
    <source>
        <dbReference type="Proteomes" id="UP000679575"/>
    </source>
</evidence>
<dbReference type="InterPro" id="IPR006439">
    <property type="entry name" value="HAD-SF_hydro_IA"/>
</dbReference>
<dbReference type="SFLD" id="SFLDS00003">
    <property type="entry name" value="Haloacid_Dehalogenase"/>
    <property type="match status" value="1"/>
</dbReference>
<keyword evidence="4" id="KW-0479">Metal-binding</keyword>
<evidence type="ECO:0000256" key="2">
    <source>
        <dbReference type="ARBA" id="ARBA00022801"/>
    </source>
</evidence>
<keyword evidence="6" id="KW-1185">Reference proteome</keyword>
<comment type="similarity">
    <text evidence="4">Belongs to the HAD-like hydrolase superfamily. MasA/MtnC family.</text>
</comment>
<keyword evidence="2 4" id="KW-0378">Hydrolase</keyword>
<dbReference type="GO" id="GO:0043874">
    <property type="term" value="F:acireductone synthase activity"/>
    <property type="evidence" value="ECO:0007669"/>
    <property type="project" value="UniProtKB-EC"/>
</dbReference>
<dbReference type="Pfam" id="PF00702">
    <property type="entry name" value="Hydrolase"/>
    <property type="match status" value="1"/>
</dbReference>
<accession>A0ABX7YT62</accession>
<evidence type="ECO:0000256" key="3">
    <source>
        <dbReference type="ARBA" id="ARBA00023167"/>
    </source>
</evidence>
<comment type="pathway">
    <text evidence="4">Amino-acid biosynthesis; L-methionine biosynthesis via salvage pathway; L-methionine from S-methyl-5-thio-alpha-D-ribose 1-phosphate: step 3/6.</text>
</comment>
<dbReference type="PRINTS" id="PR00413">
    <property type="entry name" value="HADHALOGNASE"/>
</dbReference>
<dbReference type="EMBL" id="CP073587">
    <property type="protein sequence ID" value="QUN05845.1"/>
    <property type="molecule type" value="Genomic_DNA"/>
</dbReference>
<dbReference type="NCBIfam" id="TIGR01691">
    <property type="entry name" value="enolase-ppase"/>
    <property type="match status" value="1"/>
</dbReference>
<dbReference type="SFLD" id="SFLDF00044">
    <property type="entry name" value="enolase-phosphatase"/>
    <property type="match status" value="1"/>
</dbReference>
<dbReference type="PANTHER" id="PTHR20371:SF1">
    <property type="entry name" value="ENOLASE-PHOSPHATASE E1"/>
    <property type="match status" value="1"/>
</dbReference>
<protein>
    <recommendedName>
        <fullName evidence="4">Enolase-phosphatase E1</fullName>
        <ecNumber evidence="4">3.1.3.77</ecNumber>
    </recommendedName>
    <alternativeName>
        <fullName evidence="4">2,3-diketo-5-methylthio-1-phosphopentane phosphatase</fullName>
    </alternativeName>
</protein>
<dbReference type="InterPro" id="IPR036412">
    <property type="entry name" value="HAD-like_sf"/>
</dbReference>
<dbReference type="SFLD" id="SFLDG01129">
    <property type="entry name" value="C1.5:_HAD__Beta-PGM__Phosphata"/>
    <property type="match status" value="1"/>
</dbReference>
<dbReference type="PANTHER" id="PTHR20371">
    <property type="entry name" value="ENOLASE-PHOSPHATASE E1"/>
    <property type="match status" value="1"/>
</dbReference>
<evidence type="ECO:0000256" key="4">
    <source>
        <dbReference type="HAMAP-Rule" id="MF_01681"/>
    </source>
</evidence>
<evidence type="ECO:0000313" key="5">
    <source>
        <dbReference type="EMBL" id="QUN05845.1"/>
    </source>
</evidence>
<comment type="function">
    <text evidence="4">Bifunctional enzyme that catalyzes the enolization of 2,3-diketo-5-methylthiopentyl-1-phosphate (DK-MTP-1-P) into the intermediate 2-hydroxy-3-keto-5-methylthiopentenyl-1-phosphate (HK-MTPenyl-1-P), which is then dephosphorylated to form the acireductone 1,2-dihydroxy-3-keto-5-methylthiopentene (DHK-MTPene).</text>
</comment>
<dbReference type="Proteomes" id="UP000679575">
    <property type="component" value="Chromosome"/>
</dbReference>
<comment type="cofactor">
    <cofactor evidence="4">
        <name>Mg(2+)</name>
        <dbReference type="ChEBI" id="CHEBI:18420"/>
    </cofactor>
    <text evidence="4">Binds 1 Mg(2+) ion per subunit.</text>
</comment>
<dbReference type="EC" id="3.1.3.77" evidence="4"/>
<dbReference type="Gene3D" id="3.40.50.1000">
    <property type="entry name" value="HAD superfamily/HAD-like"/>
    <property type="match status" value="1"/>
</dbReference>
<dbReference type="CDD" id="cd01629">
    <property type="entry name" value="HAD_EP"/>
    <property type="match status" value="1"/>
</dbReference>
<keyword evidence="4" id="KW-0460">Magnesium</keyword>
<gene>
    <name evidence="4 5" type="primary">mtnC</name>
    <name evidence="5" type="ORF">KDN34_17005</name>
</gene>
<evidence type="ECO:0000256" key="1">
    <source>
        <dbReference type="ARBA" id="ARBA00022605"/>
    </source>
</evidence>
<dbReference type="SFLD" id="SFLDG01133">
    <property type="entry name" value="C1.5.4:_Enolase-phosphatase_Li"/>
    <property type="match status" value="1"/>
</dbReference>
<dbReference type="NCBIfam" id="TIGR01549">
    <property type="entry name" value="HAD-SF-IA-v1"/>
    <property type="match status" value="1"/>
</dbReference>
<keyword evidence="1 4" id="KW-0028">Amino-acid biosynthesis</keyword>
<comment type="subunit">
    <text evidence="4">Monomer.</text>
</comment>
<proteinExistence type="inferred from homology"/>
<comment type="catalytic activity">
    <reaction evidence="4">
        <text>5-methylsulfanyl-2,3-dioxopentyl phosphate + H2O = 1,2-dihydroxy-5-(methylsulfanyl)pent-1-en-3-one + phosphate</text>
        <dbReference type="Rhea" id="RHEA:21700"/>
        <dbReference type="ChEBI" id="CHEBI:15377"/>
        <dbReference type="ChEBI" id="CHEBI:43474"/>
        <dbReference type="ChEBI" id="CHEBI:49252"/>
        <dbReference type="ChEBI" id="CHEBI:58828"/>
        <dbReference type="EC" id="3.1.3.77"/>
    </reaction>
</comment>
<dbReference type="InterPro" id="IPR023943">
    <property type="entry name" value="Enolase-ppase_E1"/>
</dbReference>
<sequence length="226" mass="25144">MGIRAIIVDTAGTTTDLNFIQDVLFPYSVKALPTFLEHHQDNFLVDACVSDTRDIALEADADLPRVAQILQSWVKEDRKATPLKTLQGLIWKEGYAQNDFTGHIYPDFIEAIQQYHTQGLRVYSFSSASVEAQKLLFSHSDGGDLTELFNGHFDTRTGSKLDKQAYSNILNTISLAPKQVLFVSDLLGELKAAAAAGMQICQMVRSDAVKTGDYRQIHSFNELSLQ</sequence>
<dbReference type="Gene3D" id="1.10.720.60">
    <property type="match status" value="1"/>
</dbReference>
<organism evidence="5 6">
    <name type="scientific">Shewanella yunxiaonensis</name>
    <dbReference type="NCBI Taxonomy" id="2829809"/>
    <lineage>
        <taxon>Bacteria</taxon>
        <taxon>Pseudomonadati</taxon>
        <taxon>Pseudomonadota</taxon>
        <taxon>Gammaproteobacteria</taxon>
        <taxon>Alteromonadales</taxon>
        <taxon>Shewanellaceae</taxon>
        <taxon>Shewanella</taxon>
    </lineage>
</organism>
<keyword evidence="3 4" id="KW-0486">Methionine biosynthesis</keyword>
<dbReference type="InterPro" id="IPR023214">
    <property type="entry name" value="HAD_sf"/>
</dbReference>
<dbReference type="HAMAP" id="MF_01681">
    <property type="entry name" value="Salvage_MtnC"/>
    <property type="match status" value="1"/>
</dbReference>